<protein>
    <submittedName>
        <fullName evidence="1">Uncharacterized protein</fullName>
    </submittedName>
</protein>
<organism evidence="1 2">
    <name type="scientific">Candidatus Yanofskybacteria bacterium RIFCSPHIGHO2_01_FULL_41_26</name>
    <dbReference type="NCBI Taxonomy" id="1802661"/>
    <lineage>
        <taxon>Bacteria</taxon>
        <taxon>Candidatus Yanofskyibacteriota</taxon>
    </lineage>
</organism>
<comment type="caution">
    <text evidence="1">The sequence shown here is derived from an EMBL/GenBank/DDBJ whole genome shotgun (WGS) entry which is preliminary data.</text>
</comment>
<dbReference type="AlphaFoldDB" id="A0A1F8EBY9"/>
<evidence type="ECO:0000313" key="2">
    <source>
        <dbReference type="Proteomes" id="UP000176893"/>
    </source>
</evidence>
<dbReference type="STRING" id="1802661.A2649_02495"/>
<reference evidence="1 2" key="1">
    <citation type="journal article" date="2016" name="Nat. Commun.">
        <title>Thousands of microbial genomes shed light on interconnected biogeochemical processes in an aquifer system.</title>
        <authorList>
            <person name="Anantharaman K."/>
            <person name="Brown C.T."/>
            <person name="Hug L.A."/>
            <person name="Sharon I."/>
            <person name="Castelle C.J."/>
            <person name="Probst A.J."/>
            <person name="Thomas B.C."/>
            <person name="Singh A."/>
            <person name="Wilkins M.J."/>
            <person name="Karaoz U."/>
            <person name="Brodie E.L."/>
            <person name="Williams K.H."/>
            <person name="Hubbard S.S."/>
            <person name="Banfield J.F."/>
        </authorList>
    </citation>
    <scope>NUCLEOTIDE SEQUENCE [LARGE SCALE GENOMIC DNA]</scope>
</reference>
<dbReference type="EMBL" id="MGJB01000015">
    <property type="protein sequence ID" value="OGM98424.1"/>
    <property type="molecule type" value="Genomic_DNA"/>
</dbReference>
<dbReference type="Proteomes" id="UP000176893">
    <property type="component" value="Unassembled WGS sequence"/>
</dbReference>
<accession>A0A1F8EBY9</accession>
<sequence>MSIENPTIVQESVEQKDAREFKEGNEAIAESIAKLEARVKELKELSQAVSGIKKEDVGAIKFSGVILKEVAKIIDNDQVYSANESLREVAKLTQTEK</sequence>
<proteinExistence type="predicted"/>
<name>A0A1F8EBY9_9BACT</name>
<gene>
    <name evidence="1" type="ORF">A2649_02495</name>
</gene>
<evidence type="ECO:0000313" key="1">
    <source>
        <dbReference type="EMBL" id="OGM98424.1"/>
    </source>
</evidence>